<dbReference type="PANTHER" id="PTHR47197:SF3">
    <property type="entry name" value="DIHYDRO-HEME D1 DEHYDROGENASE"/>
    <property type="match status" value="1"/>
</dbReference>
<dbReference type="InterPro" id="IPR051200">
    <property type="entry name" value="Host-pathogen_enzymatic-act"/>
</dbReference>
<protein>
    <submittedName>
        <fullName evidence="2">40-residue YVTN family beta-propeller</fullName>
    </submittedName>
</protein>
<name>H1DJF1_9BACT</name>
<dbReference type="EMBL" id="ADMC01000025">
    <property type="protein sequence ID" value="EHP46406.1"/>
    <property type="molecule type" value="Genomic_DNA"/>
</dbReference>
<dbReference type="SUPFAM" id="SSF50998">
    <property type="entry name" value="Quinoprotein alcohol dehydrogenase-like"/>
    <property type="match status" value="1"/>
</dbReference>
<keyword evidence="1" id="KW-0732">Signal</keyword>
<dbReference type="Pfam" id="PF16819">
    <property type="entry name" value="DUF5074"/>
    <property type="match status" value="1"/>
</dbReference>
<evidence type="ECO:0000313" key="2">
    <source>
        <dbReference type="EMBL" id="EHP46406.1"/>
    </source>
</evidence>
<feature type="signal peptide" evidence="1">
    <location>
        <begin position="1"/>
        <end position="19"/>
    </location>
</feature>
<evidence type="ECO:0000256" key="1">
    <source>
        <dbReference type="SAM" id="SignalP"/>
    </source>
</evidence>
<dbReference type="GeneID" id="98069582"/>
<dbReference type="Gene3D" id="2.130.10.10">
    <property type="entry name" value="YVTN repeat-like/Quinoprotein amine dehydrogenase"/>
    <property type="match status" value="1"/>
</dbReference>
<dbReference type="AlphaFoldDB" id="H1DJF1"/>
<sequence>MKFRNLFIVLLVGIGFIFASCSDDESEQGEITTGIFILNQGGSEGNNAGITAYNPETGAITRDIYRSQNGKDLGDTGQDMIVYGDKVYVSVYGSSRLVKMDKNGVERASLSFDVSTDGQPRYIEAEDGKLYVTLYSGQVARIDTATLQIEAYVSVGNNPEQIVEENGKLYVANSGWGSGTTVSVIDIATFKVVQTLDVALNPNDLLEAGDNVYVLSWGNYADIPYALQKINVQTGAVESITPATKMVENEDIIYLVNSVTNWNVKPNVTTNTFFSYDTKQQKLNETSFLKLEGEAKTLETESVYMMAVDPHNGDFYVGTSDYVNTGKIYRFSRNGTLIKKFGSGGISPCKALFF</sequence>
<feature type="chain" id="PRO_5003549244" evidence="1">
    <location>
        <begin position="20"/>
        <end position="354"/>
    </location>
</feature>
<dbReference type="Proteomes" id="UP000004892">
    <property type="component" value="Unassembled WGS sequence"/>
</dbReference>
<accession>H1DJF1</accession>
<dbReference type="STRING" id="742817.HMPREF9449_02023"/>
<dbReference type="PANTHER" id="PTHR47197">
    <property type="entry name" value="PROTEIN NIRF"/>
    <property type="match status" value="1"/>
</dbReference>
<reference evidence="2 3" key="1">
    <citation type="submission" date="2012-01" db="EMBL/GenBank/DDBJ databases">
        <title>The Genome Sequence of Odoribacter laneus YIT 12061.</title>
        <authorList>
            <consortium name="The Broad Institute Genome Sequencing Platform"/>
            <person name="Earl A."/>
            <person name="Ward D."/>
            <person name="Feldgarden M."/>
            <person name="Gevers D."/>
            <person name="Morotomi M."/>
            <person name="Young S.K."/>
            <person name="Zeng Q."/>
            <person name="Gargeya S."/>
            <person name="Fitzgerald M."/>
            <person name="Haas B."/>
            <person name="Abouelleil A."/>
            <person name="Alvarado L."/>
            <person name="Arachchi H.M."/>
            <person name="Berlin A."/>
            <person name="Chapman S.B."/>
            <person name="Gearin G."/>
            <person name="Goldberg J."/>
            <person name="Griggs A."/>
            <person name="Gujja S."/>
            <person name="Hansen M."/>
            <person name="Heiman D."/>
            <person name="Howarth C."/>
            <person name="Larimer J."/>
            <person name="Lui A."/>
            <person name="MacDonald P.J.P."/>
            <person name="McCowen C."/>
            <person name="Montmayeur A."/>
            <person name="Murphy C."/>
            <person name="Neiman D."/>
            <person name="Pearson M."/>
            <person name="Priest M."/>
            <person name="Roberts A."/>
            <person name="Saif S."/>
            <person name="Shea T."/>
            <person name="Sisk P."/>
            <person name="Stolte C."/>
            <person name="Sykes S."/>
            <person name="Wortman J."/>
            <person name="Nusbaum C."/>
            <person name="Birren B."/>
        </authorList>
    </citation>
    <scope>NUCLEOTIDE SEQUENCE [LARGE SCALE GENOMIC DNA]</scope>
    <source>
        <strain evidence="2 3">YIT 12061</strain>
    </source>
</reference>
<evidence type="ECO:0000313" key="3">
    <source>
        <dbReference type="Proteomes" id="UP000004892"/>
    </source>
</evidence>
<gene>
    <name evidence="2" type="ORF">HMPREF9449_02023</name>
</gene>
<dbReference type="PATRIC" id="fig|742817.3.peg.2160"/>
<comment type="caution">
    <text evidence="2">The sequence shown here is derived from an EMBL/GenBank/DDBJ whole genome shotgun (WGS) entry which is preliminary data.</text>
</comment>
<organism evidence="2 3">
    <name type="scientific">Odoribacter laneus YIT 12061</name>
    <dbReference type="NCBI Taxonomy" id="742817"/>
    <lineage>
        <taxon>Bacteria</taxon>
        <taxon>Pseudomonadati</taxon>
        <taxon>Bacteroidota</taxon>
        <taxon>Bacteroidia</taxon>
        <taxon>Bacteroidales</taxon>
        <taxon>Odoribacteraceae</taxon>
        <taxon>Odoribacter</taxon>
    </lineage>
</organism>
<dbReference type="RefSeq" id="WP_009137170.1">
    <property type="nucleotide sequence ID" value="NZ_JH594596.1"/>
</dbReference>
<dbReference type="HOGENOM" id="CLU_035696_1_0_10"/>
<dbReference type="InterPro" id="IPR015943">
    <property type="entry name" value="WD40/YVTN_repeat-like_dom_sf"/>
</dbReference>
<proteinExistence type="predicted"/>
<dbReference type="eggNOG" id="COG3391">
    <property type="taxonomic scope" value="Bacteria"/>
</dbReference>
<keyword evidence="3" id="KW-1185">Reference proteome</keyword>
<dbReference type="PROSITE" id="PS51257">
    <property type="entry name" value="PROKAR_LIPOPROTEIN"/>
    <property type="match status" value="1"/>
</dbReference>
<dbReference type="InterPro" id="IPR011047">
    <property type="entry name" value="Quinoprotein_ADH-like_sf"/>
</dbReference>
<dbReference type="InterPro" id="IPR031815">
    <property type="entry name" value="DUF5074"/>
</dbReference>